<evidence type="ECO:0000313" key="9">
    <source>
        <dbReference type="EMBL" id="KMO87338.1"/>
    </source>
</evidence>
<dbReference type="Pfam" id="PF04002">
    <property type="entry name" value="RadC"/>
    <property type="match status" value="1"/>
</dbReference>
<dbReference type="STRING" id="39029.BSR42_00755"/>
<protein>
    <submittedName>
        <fullName evidence="9">DNA repair protein RadC</fullName>
    </submittedName>
</protein>
<dbReference type="AlphaFoldDB" id="A0A0J6WYK4"/>
<dbReference type="InterPro" id="IPR001405">
    <property type="entry name" value="UPF0758"/>
</dbReference>
<dbReference type="GO" id="GO:0006508">
    <property type="term" value="P:proteolysis"/>
    <property type="evidence" value="ECO:0007669"/>
    <property type="project" value="UniProtKB-KW"/>
</dbReference>
<proteinExistence type="inferred from homology"/>
<sequence length="229" mass="25510">MSIDIHRLAMCEKPREKFLCHGPQSVTDQDLLAILLRTGIKGHSVLDISRSMIRSLPGENIYYLSESSVNDLCCIHGVGRDKAVTVCAAIELGRRIARQRVKQRAPDFSTPEAIAEYVMEDMRFLPQERFAAVYLSTKNQLITYQTLTIGTLNASLAKARDVFRFAIRYNAAAIVLIHNHPSGNPEPSKDDILVTQNIAEAGRVMDIPVLDHIIIGDGTFVSLCERGYL</sequence>
<evidence type="ECO:0000256" key="1">
    <source>
        <dbReference type="ARBA" id="ARBA00010243"/>
    </source>
</evidence>
<organism evidence="9 10">
    <name type="scientific">Megasphaera cerevisiae DSM 20462</name>
    <dbReference type="NCBI Taxonomy" id="1122219"/>
    <lineage>
        <taxon>Bacteria</taxon>
        <taxon>Bacillati</taxon>
        <taxon>Bacillota</taxon>
        <taxon>Negativicutes</taxon>
        <taxon>Veillonellales</taxon>
        <taxon>Veillonellaceae</taxon>
        <taxon>Megasphaera</taxon>
    </lineage>
</organism>
<dbReference type="PANTHER" id="PTHR30471">
    <property type="entry name" value="DNA REPAIR PROTEIN RADC"/>
    <property type="match status" value="1"/>
</dbReference>
<evidence type="ECO:0000256" key="3">
    <source>
        <dbReference type="ARBA" id="ARBA00022723"/>
    </source>
</evidence>
<gene>
    <name evidence="9" type="ORF">AB840_02785</name>
</gene>
<evidence type="ECO:0000256" key="2">
    <source>
        <dbReference type="ARBA" id="ARBA00022670"/>
    </source>
</evidence>
<feature type="domain" description="MPN" evidence="8">
    <location>
        <begin position="107"/>
        <end position="229"/>
    </location>
</feature>
<dbReference type="InterPro" id="IPR025657">
    <property type="entry name" value="RadC_JAB"/>
</dbReference>
<name>A0A0J6WYK4_9FIRM</name>
<dbReference type="PATRIC" id="fig|1122219.3.peg.2434"/>
<comment type="caution">
    <text evidence="9">The sequence shown here is derived from an EMBL/GenBank/DDBJ whole genome shotgun (WGS) entry which is preliminary data.</text>
</comment>
<dbReference type="Proteomes" id="UP000036503">
    <property type="component" value="Unassembled WGS sequence"/>
</dbReference>
<dbReference type="NCBIfam" id="NF000642">
    <property type="entry name" value="PRK00024.1"/>
    <property type="match status" value="1"/>
</dbReference>
<dbReference type="PROSITE" id="PS01302">
    <property type="entry name" value="UPF0758"/>
    <property type="match status" value="1"/>
</dbReference>
<keyword evidence="5" id="KW-0862">Zinc</keyword>
<accession>A0A0J6WYK4</accession>
<evidence type="ECO:0000259" key="8">
    <source>
        <dbReference type="PROSITE" id="PS50249"/>
    </source>
</evidence>
<keyword evidence="10" id="KW-1185">Reference proteome</keyword>
<dbReference type="PROSITE" id="PS50249">
    <property type="entry name" value="MPN"/>
    <property type="match status" value="1"/>
</dbReference>
<dbReference type="FunCoup" id="A0A0J6WYK4">
    <property type="interactions" value="206"/>
</dbReference>
<dbReference type="GO" id="GO:0008237">
    <property type="term" value="F:metallopeptidase activity"/>
    <property type="evidence" value="ECO:0007669"/>
    <property type="project" value="UniProtKB-KW"/>
</dbReference>
<dbReference type="InterPro" id="IPR037518">
    <property type="entry name" value="MPN"/>
</dbReference>
<dbReference type="Pfam" id="PF20582">
    <property type="entry name" value="UPF0758_N"/>
    <property type="match status" value="1"/>
</dbReference>
<keyword evidence="2" id="KW-0645">Protease</keyword>
<dbReference type="Gene3D" id="3.40.140.10">
    <property type="entry name" value="Cytidine Deaminase, domain 2"/>
    <property type="match status" value="1"/>
</dbReference>
<comment type="similarity">
    <text evidence="1 7">Belongs to the UPF0758 family.</text>
</comment>
<evidence type="ECO:0000256" key="7">
    <source>
        <dbReference type="RuleBase" id="RU003797"/>
    </source>
</evidence>
<evidence type="ECO:0000256" key="4">
    <source>
        <dbReference type="ARBA" id="ARBA00022801"/>
    </source>
</evidence>
<keyword evidence="6" id="KW-0482">Metalloprotease</keyword>
<dbReference type="OrthoDB" id="9804482at2"/>
<dbReference type="NCBIfam" id="TIGR00608">
    <property type="entry name" value="radc"/>
    <property type="match status" value="1"/>
</dbReference>
<dbReference type="CDD" id="cd08071">
    <property type="entry name" value="MPN_DUF2466"/>
    <property type="match status" value="1"/>
</dbReference>
<keyword evidence="4" id="KW-0378">Hydrolase</keyword>
<dbReference type="InterPro" id="IPR020891">
    <property type="entry name" value="UPF0758_CS"/>
</dbReference>
<reference evidence="9 10" key="1">
    <citation type="submission" date="2015-06" db="EMBL/GenBank/DDBJ databases">
        <title>Draft genome sequence of beer spoilage bacterium Megasphaera cerevisiae type strain 20462.</title>
        <authorList>
            <person name="Kutumbaka K."/>
            <person name="Pasmowitz J."/>
            <person name="Mategko J."/>
            <person name="Reyes D."/>
            <person name="Friedrich A."/>
            <person name="Han S."/>
            <person name="Martens-Habbena W."/>
            <person name="Neal-McKinney J."/>
            <person name="Janagama H.K."/>
            <person name="Nadala C."/>
            <person name="Samadpour M."/>
        </authorList>
    </citation>
    <scope>NUCLEOTIDE SEQUENCE [LARGE SCALE GENOMIC DNA]</scope>
    <source>
        <strain evidence="9 10">DSM 20462</strain>
    </source>
</reference>
<evidence type="ECO:0000313" key="10">
    <source>
        <dbReference type="Proteomes" id="UP000036503"/>
    </source>
</evidence>
<evidence type="ECO:0000256" key="5">
    <source>
        <dbReference type="ARBA" id="ARBA00022833"/>
    </source>
</evidence>
<dbReference type="InterPro" id="IPR046778">
    <property type="entry name" value="UPF0758_N"/>
</dbReference>
<dbReference type="EMBL" id="LEKT01000006">
    <property type="protein sequence ID" value="KMO87338.1"/>
    <property type="molecule type" value="Genomic_DNA"/>
</dbReference>
<dbReference type="GO" id="GO:0046872">
    <property type="term" value="F:metal ion binding"/>
    <property type="evidence" value="ECO:0007669"/>
    <property type="project" value="UniProtKB-KW"/>
</dbReference>
<keyword evidence="3" id="KW-0479">Metal-binding</keyword>
<dbReference type="RefSeq" id="WP_048513315.1">
    <property type="nucleotide sequence ID" value="NZ_FUXD01000002.1"/>
</dbReference>
<dbReference type="InParanoid" id="A0A0J6WYK4"/>
<dbReference type="PANTHER" id="PTHR30471:SF3">
    <property type="entry name" value="UPF0758 PROTEIN YEES-RELATED"/>
    <property type="match status" value="1"/>
</dbReference>
<evidence type="ECO:0000256" key="6">
    <source>
        <dbReference type="ARBA" id="ARBA00023049"/>
    </source>
</evidence>